<dbReference type="Gene3D" id="3.90.320.10">
    <property type="match status" value="1"/>
</dbReference>
<keyword evidence="10" id="KW-0413">Isomerase</keyword>
<dbReference type="InterPro" id="IPR011604">
    <property type="entry name" value="PDDEXK-like_dom_sf"/>
</dbReference>
<keyword evidence="9" id="KW-0234">DNA repair</keyword>
<dbReference type="Pfam" id="PF13361">
    <property type="entry name" value="UvrD_C"/>
    <property type="match status" value="1"/>
</dbReference>
<dbReference type="PROSITE" id="PS51217">
    <property type="entry name" value="UVRD_HELICASE_CTER"/>
    <property type="match status" value="1"/>
</dbReference>
<dbReference type="EMBL" id="CAFBNE010000093">
    <property type="protein sequence ID" value="CAB4963951.1"/>
    <property type="molecule type" value="Genomic_DNA"/>
</dbReference>
<feature type="domain" description="UvrD-like helicase ATP-binding" evidence="15">
    <location>
        <begin position="7"/>
        <end position="447"/>
    </location>
</feature>
<dbReference type="InterPro" id="IPR014017">
    <property type="entry name" value="DNA_helicase_UvrD-like_C"/>
</dbReference>
<dbReference type="InterPro" id="IPR000212">
    <property type="entry name" value="DNA_helicase_UvrD/REP"/>
</dbReference>
<evidence type="ECO:0000256" key="13">
    <source>
        <dbReference type="ARBA" id="ARBA00048988"/>
    </source>
</evidence>
<dbReference type="SUPFAM" id="SSF52980">
    <property type="entry name" value="Restriction endonuclease-like"/>
    <property type="match status" value="1"/>
</dbReference>
<keyword evidence="1" id="KW-0540">Nuclease</keyword>
<keyword evidence="7" id="KW-0067">ATP-binding</keyword>
<evidence type="ECO:0000256" key="3">
    <source>
        <dbReference type="ARBA" id="ARBA00022763"/>
    </source>
</evidence>
<evidence type="ECO:0000256" key="14">
    <source>
        <dbReference type="SAM" id="MobiDB-lite"/>
    </source>
</evidence>
<evidence type="ECO:0000256" key="12">
    <source>
        <dbReference type="ARBA" id="ARBA00034808"/>
    </source>
</evidence>
<dbReference type="GO" id="GO:0005829">
    <property type="term" value="C:cytosol"/>
    <property type="evidence" value="ECO:0007669"/>
    <property type="project" value="TreeGrafter"/>
</dbReference>
<dbReference type="GO" id="GO:0009338">
    <property type="term" value="C:exodeoxyribonuclease V complex"/>
    <property type="evidence" value="ECO:0007669"/>
    <property type="project" value="TreeGrafter"/>
</dbReference>
<evidence type="ECO:0000256" key="6">
    <source>
        <dbReference type="ARBA" id="ARBA00022839"/>
    </source>
</evidence>
<dbReference type="Gene3D" id="1.10.3170.10">
    <property type="entry name" value="Recbcd, chain B, domain 2"/>
    <property type="match status" value="1"/>
</dbReference>
<dbReference type="Gene3D" id="3.40.50.300">
    <property type="entry name" value="P-loop containing nucleotide triphosphate hydrolases"/>
    <property type="match status" value="3"/>
</dbReference>
<gene>
    <name evidence="17" type="ORF">UFOPK3772_02443</name>
</gene>
<keyword evidence="5" id="KW-0347">Helicase</keyword>
<feature type="region of interest" description="Disordered" evidence="14">
    <location>
        <begin position="482"/>
        <end position="509"/>
    </location>
</feature>
<dbReference type="AlphaFoldDB" id="A0A6J7L7A0"/>
<dbReference type="Gene3D" id="1.10.486.10">
    <property type="entry name" value="PCRA, domain 4"/>
    <property type="match status" value="1"/>
</dbReference>
<evidence type="ECO:0000256" key="11">
    <source>
        <dbReference type="ARBA" id="ARBA00034617"/>
    </source>
</evidence>
<reference evidence="17" key="1">
    <citation type="submission" date="2020-05" db="EMBL/GenBank/DDBJ databases">
        <authorList>
            <person name="Chiriac C."/>
            <person name="Salcher M."/>
            <person name="Ghai R."/>
            <person name="Kavagutti S V."/>
        </authorList>
    </citation>
    <scope>NUCLEOTIDE SEQUENCE</scope>
</reference>
<evidence type="ECO:0000256" key="8">
    <source>
        <dbReference type="ARBA" id="ARBA00023125"/>
    </source>
</evidence>
<dbReference type="InterPro" id="IPR011335">
    <property type="entry name" value="Restrct_endonuc-II-like"/>
</dbReference>
<dbReference type="SUPFAM" id="SSF52540">
    <property type="entry name" value="P-loop containing nucleoside triphosphate hydrolases"/>
    <property type="match status" value="1"/>
</dbReference>
<keyword evidence="6" id="KW-0269">Exonuclease</keyword>
<evidence type="ECO:0000259" key="15">
    <source>
        <dbReference type="PROSITE" id="PS51198"/>
    </source>
</evidence>
<dbReference type="GO" id="GO:0043138">
    <property type="term" value="F:3'-5' DNA helicase activity"/>
    <property type="evidence" value="ECO:0007669"/>
    <property type="project" value="UniProtKB-EC"/>
</dbReference>
<dbReference type="Pfam" id="PF00580">
    <property type="entry name" value="UvrD-helicase"/>
    <property type="match status" value="1"/>
</dbReference>
<dbReference type="Pfam" id="PF12705">
    <property type="entry name" value="PDDEXK_1"/>
    <property type="match status" value="1"/>
</dbReference>
<evidence type="ECO:0000256" key="2">
    <source>
        <dbReference type="ARBA" id="ARBA00022741"/>
    </source>
</evidence>
<dbReference type="GO" id="GO:0003677">
    <property type="term" value="F:DNA binding"/>
    <property type="evidence" value="ECO:0007669"/>
    <property type="project" value="UniProtKB-KW"/>
</dbReference>
<evidence type="ECO:0000256" key="10">
    <source>
        <dbReference type="ARBA" id="ARBA00023235"/>
    </source>
</evidence>
<comment type="catalytic activity">
    <reaction evidence="13">
        <text>ATP + H2O = ADP + phosphate + H(+)</text>
        <dbReference type="Rhea" id="RHEA:13065"/>
        <dbReference type="ChEBI" id="CHEBI:15377"/>
        <dbReference type="ChEBI" id="CHEBI:15378"/>
        <dbReference type="ChEBI" id="CHEBI:30616"/>
        <dbReference type="ChEBI" id="CHEBI:43474"/>
        <dbReference type="ChEBI" id="CHEBI:456216"/>
        <dbReference type="EC" id="5.6.2.4"/>
    </reaction>
</comment>
<protein>
    <recommendedName>
        <fullName evidence="12">DNA 3'-5' helicase</fullName>
        <ecNumber evidence="12">5.6.2.4</ecNumber>
    </recommendedName>
</protein>
<organism evidence="17">
    <name type="scientific">freshwater metagenome</name>
    <dbReference type="NCBI Taxonomy" id="449393"/>
    <lineage>
        <taxon>unclassified sequences</taxon>
        <taxon>metagenomes</taxon>
        <taxon>ecological metagenomes</taxon>
    </lineage>
</organism>
<dbReference type="PANTHER" id="PTHR11070">
    <property type="entry name" value="UVRD / RECB / PCRA DNA HELICASE FAMILY MEMBER"/>
    <property type="match status" value="1"/>
</dbReference>
<dbReference type="InterPro" id="IPR014016">
    <property type="entry name" value="UvrD-like_ATP-bd"/>
</dbReference>
<keyword evidence="8" id="KW-0238">DNA-binding</keyword>
<dbReference type="GO" id="GO:0005524">
    <property type="term" value="F:ATP binding"/>
    <property type="evidence" value="ECO:0007669"/>
    <property type="project" value="UniProtKB-KW"/>
</dbReference>
<name>A0A6J7L7A0_9ZZZZ</name>
<sequence>MSTAETLRDQDARTAASTLLSESAFIEAGAGTGKSTTLVERILNTLTGPEALPITSIAAITFTDRAGAELRHRLREKVTKRLAKGTDSPADRQLLSAALQDLDAAVIGTIHSFAQRILRTHALSARLPLAFAPATGADAADDERSRVRSAIEHVQASLDPSALSLLAAYSLAPVDLLEVLQRLDAQGLRLHDAAFSQGGADLNDLCAAAADEFESFLLGARADCGDPADRLMVAFEERVPPVITMLRHADPAELAASWAATDGTHPVFKLGNVGAAPAWGPGGAKARRDLLKELIPTFEACMLAPLESAMRAAFAAAWPVMRQHREDRTRSGVVTFDELLSRARDLIRDDRECRALVHVAYPVVLVDEFQDTDPVQWELIRLITADPLDPSGQPLPGRLIVVGDPKQAIYSFRGADIDTYTGALAGFGPTEGALGPVFELTTNFRSVAPVIEWVNRVFAAAMRGRARQVAYRDLDVRHRPEAAEPGPAVTVLRDPEQPPNGDGSRATGVVDSTKLEPRLVAQAIGRAVNDRWLITEPQPDETRGYTRAATFSDIAVLYPARTGVPALLDAMDDAGVPYRSGDAGLVFQRPVVLGLLAALTVVDDPAAELDLWAALKSPVFACTDIDLLHYRRAGGRWRLAKLAEGAEGEPLTGPVADALHLLHSLRSTLETLQPVTVIDQLIMRTRIMEALAFSARGGFDADCVRMLRAHAQQFQDEGGIGLPDYLVAAAEAQTASSRSSLPEPDVRDDNAVRLMTIHQAKGLEFPIVVLAAMANNIYDPSPAIGIVDPNRFEFRITKDLKSIGYDEWDEGERKPRSAAERVRLHYVACTRARDHLIVSLCGEHGTNKRPHSSLLWDAVPRDPSDVTAVVEVPGPVAPIPSPPVSPLPHDWSEQVARVRARSRVPFIAAPSGDAAAFLGLPLPPLAASRTSPADAPVPLETTVAVETRVARDGRPIGRAVHAALDTIVGIGAHVTEVEQEAACLRAAQDEGVAVNGVAELVRVAIASPLMAQALAAPRRWSELYLAAPVDHEGVRLVEGFADLVFEGPDGLVLVDYKTDESISDETRQHYAEQLTAYAALIERATGTKVVSRRILHLAAGGASEFEV</sequence>
<dbReference type="PANTHER" id="PTHR11070:SF23">
    <property type="entry name" value="RECBCD ENZYME SUBUNIT RECB"/>
    <property type="match status" value="1"/>
</dbReference>
<keyword evidence="4" id="KW-0378">Hydrolase</keyword>
<dbReference type="InterPro" id="IPR038726">
    <property type="entry name" value="PDDEXK_AddAB-type"/>
</dbReference>
<evidence type="ECO:0000256" key="5">
    <source>
        <dbReference type="ARBA" id="ARBA00022806"/>
    </source>
</evidence>
<dbReference type="GO" id="GO:0000725">
    <property type="term" value="P:recombinational repair"/>
    <property type="evidence" value="ECO:0007669"/>
    <property type="project" value="TreeGrafter"/>
</dbReference>
<evidence type="ECO:0000256" key="7">
    <source>
        <dbReference type="ARBA" id="ARBA00022840"/>
    </source>
</evidence>
<keyword evidence="3" id="KW-0227">DNA damage</keyword>
<evidence type="ECO:0000256" key="4">
    <source>
        <dbReference type="ARBA" id="ARBA00022801"/>
    </source>
</evidence>
<proteinExistence type="predicted"/>
<dbReference type="GO" id="GO:0004527">
    <property type="term" value="F:exonuclease activity"/>
    <property type="evidence" value="ECO:0007669"/>
    <property type="project" value="UniProtKB-KW"/>
</dbReference>
<feature type="domain" description="UvrD-like helicase C-terminal" evidence="16">
    <location>
        <begin position="477"/>
        <end position="762"/>
    </location>
</feature>
<comment type="catalytic activity">
    <reaction evidence="11">
        <text>Couples ATP hydrolysis with the unwinding of duplex DNA by translocating in the 3'-5' direction.</text>
        <dbReference type="EC" id="5.6.2.4"/>
    </reaction>
</comment>
<evidence type="ECO:0000256" key="1">
    <source>
        <dbReference type="ARBA" id="ARBA00022722"/>
    </source>
</evidence>
<dbReference type="PROSITE" id="PS51198">
    <property type="entry name" value="UVRD_HELICASE_ATP_BIND"/>
    <property type="match status" value="1"/>
</dbReference>
<evidence type="ECO:0000256" key="9">
    <source>
        <dbReference type="ARBA" id="ARBA00023204"/>
    </source>
</evidence>
<evidence type="ECO:0000313" key="17">
    <source>
        <dbReference type="EMBL" id="CAB4963951.1"/>
    </source>
</evidence>
<evidence type="ECO:0000259" key="16">
    <source>
        <dbReference type="PROSITE" id="PS51217"/>
    </source>
</evidence>
<dbReference type="InterPro" id="IPR027417">
    <property type="entry name" value="P-loop_NTPase"/>
</dbReference>
<accession>A0A6J7L7A0</accession>
<dbReference type="EC" id="5.6.2.4" evidence="12"/>
<keyword evidence="2" id="KW-0547">Nucleotide-binding</keyword>